<keyword evidence="1" id="KW-0614">Plasmid</keyword>
<dbReference type="KEGG" id="chrb:DK843_22795"/>
<protein>
    <submittedName>
        <fullName evidence="1">Uncharacterized protein</fullName>
    </submittedName>
</protein>
<evidence type="ECO:0000313" key="1">
    <source>
        <dbReference type="EMBL" id="AXE37180.1"/>
    </source>
</evidence>
<gene>
    <name evidence="1" type="ORF">DK843_22795</name>
</gene>
<dbReference type="Proteomes" id="UP000252038">
    <property type="component" value="Plasmid unnamed"/>
</dbReference>
<evidence type="ECO:0000313" key="2">
    <source>
        <dbReference type="Proteomes" id="UP000252038"/>
    </source>
</evidence>
<organism evidence="1 2">
    <name type="scientific">Chromobacterium phragmitis</name>
    <dbReference type="NCBI Taxonomy" id="2202141"/>
    <lineage>
        <taxon>Bacteria</taxon>
        <taxon>Pseudomonadati</taxon>
        <taxon>Pseudomonadota</taxon>
        <taxon>Betaproteobacteria</taxon>
        <taxon>Neisseriales</taxon>
        <taxon>Chromobacteriaceae</taxon>
        <taxon>Chromobacterium</taxon>
    </lineage>
</organism>
<sequence length="92" mass="10294">MITLFPIDKPIFACITNLTISHSGEISCQYAVGTYENEIFTTIANQGFYISPTEASPLLNQQPSDEEKSGSINQILYSRVFQFLKQRGDIKA</sequence>
<dbReference type="AlphaFoldDB" id="A0A344UPI2"/>
<proteinExistence type="predicted"/>
<dbReference type="RefSeq" id="WP_114074614.1">
    <property type="nucleotide sequence ID" value="NZ_CP029555.1"/>
</dbReference>
<accession>A0A344UPI2</accession>
<name>A0A344UPI2_9NEIS</name>
<geneLocation type="plasmid" evidence="1 2">
    <name>unnamed</name>
</geneLocation>
<reference evidence="1 2" key="1">
    <citation type="submission" date="2018-05" db="EMBL/GenBank/DDBJ databases">
        <title>Genome sequencing, assembly and analysis of the novel insecticidal bacterium, Chromobacterium phragmitis.</title>
        <authorList>
            <person name="Sparks M.E."/>
            <person name="Blackburn M.B."/>
            <person name="Gundersen-Rindal D.E."/>
        </authorList>
    </citation>
    <scope>NUCLEOTIDE SEQUENCE [LARGE SCALE GENOMIC DNA]</scope>
    <source>
        <strain evidence="1">IIBBL 274-1</strain>
        <plasmid evidence="1 2">unnamed</plasmid>
    </source>
</reference>
<dbReference type="EMBL" id="CP029555">
    <property type="protein sequence ID" value="AXE37180.1"/>
    <property type="molecule type" value="Genomic_DNA"/>
</dbReference>